<reference evidence="4" key="2">
    <citation type="journal article" date="2016" name="Int. J. Syst. Evol. Microbiol.">
        <title>Complete genome sequence and cell structure of Limnochorda pilosa, a Gram-negative spore-former within the phylum Firmicutes.</title>
        <authorList>
            <person name="Watanabe M."/>
            <person name="Kojima H."/>
            <person name="Fukui M."/>
        </authorList>
    </citation>
    <scope>NUCLEOTIDE SEQUENCE [LARGE SCALE GENOMIC DNA]</scope>
    <source>
        <strain evidence="4">HC45</strain>
    </source>
</reference>
<dbReference type="RefSeq" id="WP_068139744.1">
    <property type="nucleotide sequence ID" value="NZ_AP014924.1"/>
</dbReference>
<feature type="domain" description="Putative regulatory protein FmdB zinc ribbon" evidence="2">
    <location>
        <begin position="1"/>
        <end position="40"/>
    </location>
</feature>
<dbReference type="EMBL" id="AP014924">
    <property type="protein sequence ID" value="BAS28821.1"/>
    <property type="molecule type" value="Genomic_DNA"/>
</dbReference>
<protein>
    <submittedName>
        <fullName evidence="3">FmdB family transcriptional regulator</fullName>
    </submittedName>
</protein>
<reference evidence="4" key="1">
    <citation type="submission" date="2015-07" db="EMBL/GenBank/DDBJ databases">
        <title>Complete genome sequence and phylogenetic analysis of Limnochorda pilosa.</title>
        <authorList>
            <person name="Watanabe M."/>
            <person name="Kojima H."/>
            <person name="Fukui M."/>
        </authorList>
    </citation>
    <scope>NUCLEOTIDE SEQUENCE [LARGE SCALE GENOMIC DNA]</scope>
    <source>
        <strain evidence="4">HC45</strain>
    </source>
</reference>
<dbReference type="Pfam" id="PF09723">
    <property type="entry name" value="Zn_ribbon_8"/>
    <property type="match status" value="1"/>
</dbReference>
<accession>A0A0K2SNZ1</accession>
<proteinExistence type="predicted"/>
<organism evidence="3 4">
    <name type="scientific">Limnochorda pilosa</name>
    <dbReference type="NCBI Taxonomy" id="1555112"/>
    <lineage>
        <taxon>Bacteria</taxon>
        <taxon>Bacillati</taxon>
        <taxon>Bacillota</taxon>
        <taxon>Limnochordia</taxon>
        <taxon>Limnochordales</taxon>
        <taxon>Limnochordaceae</taxon>
        <taxon>Limnochorda</taxon>
    </lineage>
</organism>
<dbReference type="PANTHER" id="PTHR34404:SF2">
    <property type="entry name" value="CONSERVED SERINE RICH PROTEIN"/>
    <property type="match status" value="1"/>
</dbReference>
<evidence type="ECO:0000256" key="1">
    <source>
        <dbReference type="SAM" id="MobiDB-lite"/>
    </source>
</evidence>
<keyword evidence="4" id="KW-1185">Reference proteome</keyword>
<dbReference type="Proteomes" id="UP000065807">
    <property type="component" value="Chromosome"/>
</dbReference>
<gene>
    <name evidence="3" type="ORF">LIP_2992</name>
</gene>
<evidence type="ECO:0000313" key="3">
    <source>
        <dbReference type="EMBL" id="BAS28821.1"/>
    </source>
</evidence>
<feature type="region of interest" description="Disordered" evidence="1">
    <location>
        <begin position="54"/>
        <end position="94"/>
    </location>
</feature>
<evidence type="ECO:0000259" key="2">
    <source>
        <dbReference type="SMART" id="SM00834"/>
    </source>
</evidence>
<dbReference type="PATRIC" id="fig|1555112.3.peg.3039"/>
<dbReference type="NCBIfam" id="TIGR02605">
    <property type="entry name" value="CxxC_CxxC_SSSS"/>
    <property type="match status" value="1"/>
</dbReference>
<evidence type="ECO:0000313" key="4">
    <source>
        <dbReference type="Proteomes" id="UP000065807"/>
    </source>
</evidence>
<dbReference type="PANTHER" id="PTHR34404">
    <property type="entry name" value="REGULATORY PROTEIN, FMDB FAMILY"/>
    <property type="match status" value="1"/>
</dbReference>
<dbReference type="OrthoDB" id="9813321at2"/>
<dbReference type="InterPro" id="IPR013429">
    <property type="entry name" value="Regulatory_FmdB_Zinc_ribbon"/>
</dbReference>
<dbReference type="SMART" id="SM00834">
    <property type="entry name" value="CxxC_CXXC_SSSS"/>
    <property type="match status" value="1"/>
</dbReference>
<dbReference type="AlphaFoldDB" id="A0A0K2SNZ1"/>
<dbReference type="KEGG" id="lpil:LIP_2992"/>
<sequence length="94" mass="9872">MPTYEYRCPHCGTFEAVQRITEEPLAACPTCGQPVQRLISRNVGLVFKGSGFYVTDSRSGRNASRKNGAAGEADSHGEGDASHAAGESSEPAAV</sequence>
<name>A0A0K2SNZ1_LIMPI</name>